<dbReference type="SUPFAM" id="SSF53335">
    <property type="entry name" value="S-adenosyl-L-methionine-dependent methyltransferases"/>
    <property type="match status" value="1"/>
</dbReference>
<proteinExistence type="predicted"/>
<dbReference type="GO" id="GO:0008171">
    <property type="term" value="F:O-methyltransferase activity"/>
    <property type="evidence" value="ECO:0007669"/>
    <property type="project" value="InterPro"/>
</dbReference>
<dbReference type="AlphaFoldDB" id="A0A1Q8C6H8"/>
<gene>
    <name evidence="4" type="ORF">BU204_32245</name>
</gene>
<dbReference type="OrthoDB" id="9799672at2"/>
<evidence type="ECO:0000313" key="4">
    <source>
        <dbReference type="EMBL" id="OLF09953.1"/>
    </source>
</evidence>
<dbReference type="GO" id="GO:0032259">
    <property type="term" value="P:methylation"/>
    <property type="evidence" value="ECO:0007669"/>
    <property type="project" value="UniProtKB-KW"/>
</dbReference>
<dbReference type="CDD" id="cd02440">
    <property type="entry name" value="AdoMet_MTases"/>
    <property type="match status" value="1"/>
</dbReference>
<reference evidence="4 5" key="1">
    <citation type="submission" date="2016-12" db="EMBL/GenBank/DDBJ databases">
        <title>The draft genome sequence of Actinophytocola sp. 11-183.</title>
        <authorList>
            <person name="Wang W."/>
            <person name="Yuan L."/>
        </authorList>
    </citation>
    <scope>NUCLEOTIDE SEQUENCE [LARGE SCALE GENOMIC DNA]</scope>
    <source>
        <strain evidence="4 5">11-183</strain>
    </source>
</reference>
<keyword evidence="1" id="KW-0489">Methyltransferase</keyword>
<sequence length="196" mass="21264">MLRVIEDLTEAAARHDATRQDRLERWRVLEPDAGRFVWFLAQAVAARRVVEIGTSRGVSTLWLADAVRAVGGRLLSVDTDADAQEHAARTVAEAGLTEQVSFRTQDGGAALAAMADGEVDLLFLDAERTEYLSWWPHPLRVLRRGGVLVADNALSHPDEIAPLRDLLDVEEGLAVTTVPVGKGELVAVRLGEIPGS</sequence>
<dbReference type="InterPro" id="IPR029063">
    <property type="entry name" value="SAM-dependent_MTases_sf"/>
</dbReference>
<evidence type="ECO:0000256" key="3">
    <source>
        <dbReference type="ARBA" id="ARBA00022691"/>
    </source>
</evidence>
<dbReference type="Proteomes" id="UP000185596">
    <property type="component" value="Unassembled WGS sequence"/>
</dbReference>
<keyword evidence="3" id="KW-0949">S-adenosyl-L-methionine</keyword>
<evidence type="ECO:0000256" key="2">
    <source>
        <dbReference type="ARBA" id="ARBA00022679"/>
    </source>
</evidence>
<evidence type="ECO:0000256" key="1">
    <source>
        <dbReference type="ARBA" id="ARBA00022603"/>
    </source>
</evidence>
<dbReference type="PANTHER" id="PTHR43167">
    <property type="entry name" value="PUTATIVE (AFU_ORTHOLOGUE AFUA_6G01830)-RELATED"/>
    <property type="match status" value="1"/>
</dbReference>
<dbReference type="STRING" id="1912961.BU204_32245"/>
<dbReference type="EMBL" id="MSIE01000080">
    <property type="protein sequence ID" value="OLF09953.1"/>
    <property type="molecule type" value="Genomic_DNA"/>
</dbReference>
<evidence type="ECO:0008006" key="6">
    <source>
        <dbReference type="Google" id="ProtNLM"/>
    </source>
</evidence>
<evidence type="ECO:0000313" key="5">
    <source>
        <dbReference type="Proteomes" id="UP000185596"/>
    </source>
</evidence>
<dbReference type="Pfam" id="PF01596">
    <property type="entry name" value="Methyltransf_3"/>
    <property type="match status" value="1"/>
</dbReference>
<protein>
    <recommendedName>
        <fullName evidence="6">Methyltransferase</fullName>
    </recommendedName>
</protein>
<dbReference type="Gene3D" id="3.40.50.150">
    <property type="entry name" value="Vaccinia Virus protein VP39"/>
    <property type="match status" value="1"/>
</dbReference>
<dbReference type="PANTHER" id="PTHR43167:SF1">
    <property type="entry name" value="PUTATIVE (AFU_ORTHOLOGUE AFUA_6G01830)-RELATED"/>
    <property type="match status" value="1"/>
</dbReference>
<keyword evidence="5" id="KW-1185">Reference proteome</keyword>
<comment type="caution">
    <text evidence="4">The sequence shown here is derived from an EMBL/GenBank/DDBJ whole genome shotgun (WGS) entry which is preliminary data.</text>
</comment>
<keyword evidence="2" id="KW-0808">Transferase</keyword>
<dbReference type="InterPro" id="IPR002935">
    <property type="entry name" value="SAM_O-MeTrfase"/>
</dbReference>
<accession>A0A1Q8C6H8</accession>
<organism evidence="4 5">
    <name type="scientific">Actinophytocola xanthii</name>
    <dbReference type="NCBI Taxonomy" id="1912961"/>
    <lineage>
        <taxon>Bacteria</taxon>
        <taxon>Bacillati</taxon>
        <taxon>Actinomycetota</taxon>
        <taxon>Actinomycetes</taxon>
        <taxon>Pseudonocardiales</taxon>
        <taxon>Pseudonocardiaceae</taxon>
    </lineage>
</organism>
<name>A0A1Q8C6H8_9PSEU</name>
<dbReference type="PROSITE" id="PS51682">
    <property type="entry name" value="SAM_OMT_I"/>
    <property type="match status" value="1"/>
</dbReference>